<dbReference type="Proteomes" id="UP001258181">
    <property type="component" value="Unassembled WGS sequence"/>
</dbReference>
<evidence type="ECO:0000313" key="2">
    <source>
        <dbReference type="Proteomes" id="UP001258181"/>
    </source>
</evidence>
<proteinExistence type="predicted"/>
<dbReference type="RefSeq" id="WP_310255423.1">
    <property type="nucleotide sequence ID" value="NZ_JAVDWA010000001.1"/>
</dbReference>
<protein>
    <submittedName>
        <fullName evidence="1">Uncharacterized protein</fullName>
    </submittedName>
</protein>
<name>A0ABU1TV71_9BACL</name>
<evidence type="ECO:0000313" key="1">
    <source>
        <dbReference type="EMBL" id="MDR7071076.1"/>
    </source>
</evidence>
<reference evidence="1 2" key="1">
    <citation type="submission" date="2023-07" db="EMBL/GenBank/DDBJ databases">
        <title>Sorghum-associated microbial communities from plants grown in Nebraska, USA.</title>
        <authorList>
            <person name="Schachtman D."/>
        </authorList>
    </citation>
    <scope>NUCLEOTIDE SEQUENCE [LARGE SCALE GENOMIC DNA]</scope>
    <source>
        <strain evidence="1 2">BE211</strain>
    </source>
</reference>
<dbReference type="EMBL" id="JAVDWA010000001">
    <property type="protein sequence ID" value="MDR7071076.1"/>
    <property type="molecule type" value="Genomic_DNA"/>
</dbReference>
<gene>
    <name evidence="1" type="ORF">J2X07_000051</name>
</gene>
<sequence length="62" mass="7423">MNLYYLEKMGEAKQLELSKVSMESWKRNGVKKKNSSLYSAFKKFLTFKWMKYSELRKPVCCS</sequence>
<organism evidence="1 2">
    <name type="scientific">Fictibacillus barbaricus</name>
    <dbReference type="NCBI Taxonomy" id="182136"/>
    <lineage>
        <taxon>Bacteria</taxon>
        <taxon>Bacillati</taxon>
        <taxon>Bacillota</taxon>
        <taxon>Bacilli</taxon>
        <taxon>Bacillales</taxon>
        <taxon>Fictibacillaceae</taxon>
        <taxon>Fictibacillus</taxon>
    </lineage>
</organism>
<keyword evidence="2" id="KW-1185">Reference proteome</keyword>
<comment type="caution">
    <text evidence="1">The sequence shown here is derived from an EMBL/GenBank/DDBJ whole genome shotgun (WGS) entry which is preliminary data.</text>
</comment>
<accession>A0ABU1TV71</accession>